<proteinExistence type="predicted"/>
<dbReference type="PANTHER" id="PTHR43441:SF6">
    <property type="entry name" value="N-ACETYLTRANSFERASE DOMAIN-CONTAINING PROTEIN"/>
    <property type="match status" value="1"/>
</dbReference>
<protein>
    <submittedName>
        <fullName evidence="2">Alanine acetyltransferase</fullName>
    </submittedName>
</protein>
<keyword evidence="2" id="KW-0808">Transferase</keyword>
<dbReference type="PANTHER" id="PTHR43441">
    <property type="entry name" value="RIBOSOMAL-PROTEIN-SERINE ACETYLTRANSFERASE"/>
    <property type="match status" value="1"/>
</dbReference>
<dbReference type="CDD" id="cd04301">
    <property type="entry name" value="NAT_SF"/>
    <property type="match status" value="1"/>
</dbReference>
<dbReference type="GO" id="GO:0008999">
    <property type="term" value="F:protein-N-terminal-alanine acetyltransferase activity"/>
    <property type="evidence" value="ECO:0007669"/>
    <property type="project" value="TreeGrafter"/>
</dbReference>
<evidence type="ECO:0000313" key="2">
    <source>
        <dbReference type="EMBL" id="BBI21291.1"/>
    </source>
</evidence>
<dbReference type="RefSeq" id="WP_130586827.1">
    <property type="nucleotide sequence ID" value="NZ_AP019389.1"/>
</dbReference>
<dbReference type="InterPro" id="IPR016181">
    <property type="entry name" value="Acyl_CoA_acyltransferase"/>
</dbReference>
<dbReference type="GO" id="GO:0005737">
    <property type="term" value="C:cytoplasm"/>
    <property type="evidence" value="ECO:0007669"/>
    <property type="project" value="TreeGrafter"/>
</dbReference>
<dbReference type="AlphaFoldDB" id="A0A3T1CJX9"/>
<keyword evidence="3" id="KW-1185">Reference proteome</keyword>
<evidence type="ECO:0000259" key="1">
    <source>
        <dbReference type="PROSITE" id="PS51186"/>
    </source>
</evidence>
<feature type="domain" description="N-acetyltransferase" evidence="1">
    <location>
        <begin position="12"/>
        <end position="165"/>
    </location>
</feature>
<gene>
    <name evidence="2" type="primary">rimJ</name>
    <name evidence="2" type="ORF">EKJ_21380</name>
</gene>
<name>A0A3T1CJX9_9SPHN</name>
<dbReference type="PROSITE" id="PS51186">
    <property type="entry name" value="GNAT"/>
    <property type="match status" value="1"/>
</dbReference>
<dbReference type="GO" id="GO:1990189">
    <property type="term" value="F:protein N-terminal-serine acetyltransferase activity"/>
    <property type="evidence" value="ECO:0007669"/>
    <property type="project" value="TreeGrafter"/>
</dbReference>
<evidence type="ECO:0000313" key="3">
    <source>
        <dbReference type="Proteomes" id="UP000290057"/>
    </source>
</evidence>
<organism evidence="2 3">
    <name type="scientific">Qipengyuania flava</name>
    <dbReference type="NCBI Taxonomy" id="192812"/>
    <lineage>
        <taxon>Bacteria</taxon>
        <taxon>Pseudomonadati</taxon>
        <taxon>Pseudomonadota</taxon>
        <taxon>Alphaproteobacteria</taxon>
        <taxon>Sphingomonadales</taxon>
        <taxon>Erythrobacteraceae</taxon>
        <taxon>Qipengyuania</taxon>
    </lineage>
</organism>
<dbReference type="InterPro" id="IPR051908">
    <property type="entry name" value="Ribosomal_N-acetyltransferase"/>
</dbReference>
<dbReference type="EMBL" id="AP019389">
    <property type="protein sequence ID" value="BBI21291.1"/>
    <property type="molecule type" value="Genomic_DNA"/>
</dbReference>
<dbReference type="Gene3D" id="3.40.630.30">
    <property type="match status" value="1"/>
</dbReference>
<accession>A0A3T1CJX9</accession>
<sequence>MTAVPQLHTPRFTLRPLRRTDAAALLPTLGDPAQCRFLTRPAFADGDELWGWLADPAWEGRSWIAEDAQGAVAGRFVAVPGHEARVVEIGYITCAAWQGRGVARECMAALVAQLFAEGARKLIAEIDAENHASLRLAEALGFTREGLLRAHETTHEGLRDVCLYGLLDSDPRPA</sequence>
<dbReference type="SUPFAM" id="SSF55729">
    <property type="entry name" value="Acyl-CoA N-acyltransferases (Nat)"/>
    <property type="match status" value="1"/>
</dbReference>
<dbReference type="InterPro" id="IPR000182">
    <property type="entry name" value="GNAT_dom"/>
</dbReference>
<reference evidence="2 3" key="1">
    <citation type="submission" date="2019-01" db="EMBL/GenBank/DDBJ databases">
        <title>Complete genome sequence of Erythrobacter flavus KJ5.</title>
        <authorList>
            <person name="Kanesaki Y."/>
            <person name="Brotosudarmo T."/>
            <person name="Moriuchi R."/>
            <person name="Awai K."/>
        </authorList>
    </citation>
    <scope>NUCLEOTIDE SEQUENCE [LARGE SCALE GENOMIC DNA]</scope>
    <source>
        <strain evidence="2 3">KJ5</strain>
    </source>
</reference>
<dbReference type="Pfam" id="PF13302">
    <property type="entry name" value="Acetyltransf_3"/>
    <property type="match status" value="1"/>
</dbReference>
<dbReference type="Proteomes" id="UP000290057">
    <property type="component" value="Chromosome"/>
</dbReference>